<organism evidence="1 2">
    <name type="scientific">Bacillus spongiae</name>
    <dbReference type="NCBI Taxonomy" id="2683610"/>
    <lineage>
        <taxon>Bacteria</taxon>
        <taxon>Bacillati</taxon>
        <taxon>Bacillota</taxon>
        <taxon>Bacilli</taxon>
        <taxon>Bacillales</taxon>
        <taxon>Bacillaceae</taxon>
        <taxon>Bacillus</taxon>
    </lineage>
</organism>
<name>A0ABU8HIX5_9BACI</name>
<proteinExistence type="predicted"/>
<comment type="caution">
    <text evidence="1">The sequence shown here is derived from an EMBL/GenBank/DDBJ whole genome shotgun (WGS) entry which is preliminary data.</text>
</comment>
<sequence length="106" mass="12860">MKSEEYFIESQYTGKHFHGECWEPIYECYIELIVEERKDGSWDVFLDGFLDDYEDNLLLNKLEYQDTPTGMFLFNAKDHYDVKYKLKDWVENVLSRVRKAKTKELK</sequence>
<dbReference type="RefSeq" id="WP_336588597.1">
    <property type="nucleotide sequence ID" value="NZ_JBBAXC010000020.1"/>
</dbReference>
<evidence type="ECO:0000313" key="1">
    <source>
        <dbReference type="EMBL" id="MEI5909151.1"/>
    </source>
</evidence>
<accession>A0ABU8HIX5</accession>
<protein>
    <submittedName>
        <fullName evidence="1">Uncharacterized protein</fullName>
    </submittedName>
</protein>
<reference evidence="1 2" key="1">
    <citation type="journal article" date="2018" name="J. Microbiol.">
        <title>Bacillus spongiae sp. nov., isolated from sponge of Jeju Island.</title>
        <authorList>
            <person name="Lee G.E."/>
            <person name="Im W.T."/>
            <person name="Park J.S."/>
        </authorList>
    </citation>
    <scope>NUCLEOTIDE SEQUENCE [LARGE SCALE GENOMIC DNA]</scope>
    <source>
        <strain evidence="1 2">135PIL107-10</strain>
    </source>
</reference>
<keyword evidence="2" id="KW-1185">Reference proteome</keyword>
<evidence type="ECO:0000313" key="2">
    <source>
        <dbReference type="Proteomes" id="UP001312865"/>
    </source>
</evidence>
<dbReference type="EMBL" id="JBBAXC010000020">
    <property type="protein sequence ID" value="MEI5909151.1"/>
    <property type="molecule type" value="Genomic_DNA"/>
</dbReference>
<dbReference type="Proteomes" id="UP001312865">
    <property type="component" value="Unassembled WGS sequence"/>
</dbReference>
<gene>
    <name evidence="1" type="ORF">WAK64_19050</name>
</gene>